<keyword evidence="1" id="KW-0813">Transport</keyword>
<dbReference type="InterPro" id="IPR011767">
    <property type="entry name" value="GLR_AS"/>
</dbReference>
<feature type="chain" id="PRO_5035584621" description="Glutaredoxin domain-containing protein" evidence="5">
    <location>
        <begin position="21"/>
        <end position="136"/>
    </location>
</feature>
<evidence type="ECO:0000256" key="2">
    <source>
        <dbReference type="ARBA" id="ARBA00022982"/>
    </source>
</evidence>
<dbReference type="PANTHER" id="PTHR45694:SF18">
    <property type="entry name" value="GLUTAREDOXIN-1-RELATED"/>
    <property type="match status" value="1"/>
</dbReference>
<dbReference type="NCBIfam" id="TIGR02180">
    <property type="entry name" value="GRX_euk"/>
    <property type="match status" value="1"/>
</dbReference>
<keyword evidence="4" id="KW-0676">Redox-active center</keyword>
<dbReference type="FunFam" id="3.40.30.10:FF:000026">
    <property type="entry name" value="Glutaredoxin 2"/>
    <property type="match status" value="1"/>
</dbReference>
<feature type="domain" description="Glutaredoxin" evidence="6">
    <location>
        <begin position="54"/>
        <end position="116"/>
    </location>
</feature>
<evidence type="ECO:0000259" key="6">
    <source>
        <dbReference type="Pfam" id="PF00462"/>
    </source>
</evidence>
<dbReference type="PRINTS" id="PR00160">
    <property type="entry name" value="GLUTAREDOXIN"/>
</dbReference>
<name>A0A6S8XR82_9STRA</name>
<dbReference type="GO" id="GO:0005737">
    <property type="term" value="C:cytoplasm"/>
    <property type="evidence" value="ECO:0007669"/>
    <property type="project" value="TreeGrafter"/>
</dbReference>
<evidence type="ECO:0000256" key="3">
    <source>
        <dbReference type="ARBA" id="ARBA00023157"/>
    </source>
</evidence>
<evidence type="ECO:0000256" key="1">
    <source>
        <dbReference type="ARBA" id="ARBA00022448"/>
    </source>
</evidence>
<dbReference type="EMBL" id="HBNS01060596">
    <property type="protein sequence ID" value="CAE4667755.1"/>
    <property type="molecule type" value="Transcribed_RNA"/>
</dbReference>
<keyword evidence="2" id="KW-0249">Electron transport</keyword>
<dbReference type="InterPro" id="IPR036249">
    <property type="entry name" value="Thioredoxin-like_sf"/>
</dbReference>
<dbReference type="PANTHER" id="PTHR45694">
    <property type="entry name" value="GLUTAREDOXIN 2"/>
    <property type="match status" value="1"/>
</dbReference>
<keyword evidence="5" id="KW-0732">Signal</keyword>
<evidence type="ECO:0000313" key="7">
    <source>
        <dbReference type="EMBL" id="CAD9323456.1"/>
    </source>
</evidence>
<protein>
    <recommendedName>
        <fullName evidence="6">Glutaredoxin domain-containing protein</fullName>
    </recommendedName>
</protein>
<dbReference type="AlphaFoldDB" id="A0A6S8XR82"/>
<dbReference type="InterPro" id="IPR002109">
    <property type="entry name" value="Glutaredoxin"/>
</dbReference>
<dbReference type="InterPro" id="IPR011899">
    <property type="entry name" value="Glutaredoxin_euk/vir"/>
</dbReference>
<dbReference type="EMBL" id="HBGN01011852">
    <property type="protein sequence ID" value="CAD9323456.1"/>
    <property type="molecule type" value="Transcribed_RNA"/>
</dbReference>
<dbReference type="PROSITE" id="PS51354">
    <property type="entry name" value="GLUTAREDOXIN_2"/>
    <property type="match status" value="1"/>
</dbReference>
<dbReference type="GO" id="GO:0034599">
    <property type="term" value="P:cellular response to oxidative stress"/>
    <property type="evidence" value="ECO:0007669"/>
    <property type="project" value="TreeGrafter"/>
</dbReference>
<accession>A0A6S8XR82</accession>
<reference evidence="7" key="1">
    <citation type="submission" date="2021-01" db="EMBL/GenBank/DDBJ databases">
        <authorList>
            <person name="Corre E."/>
            <person name="Pelletier E."/>
            <person name="Niang G."/>
            <person name="Scheremetjew M."/>
            <person name="Finn R."/>
            <person name="Kale V."/>
            <person name="Holt S."/>
            <person name="Cochrane G."/>
            <person name="Meng A."/>
            <person name="Brown T."/>
            <person name="Cohen L."/>
        </authorList>
    </citation>
    <scope>NUCLEOTIDE SEQUENCE</scope>
    <source>
        <strain evidence="8">GSO104</strain>
        <strain evidence="7">Pop2</strain>
    </source>
</reference>
<proteinExistence type="predicted"/>
<dbReference type="GO" id="GO:0015038">
    <property type="term" value="F:glutathione disulfide oxidoreductase activity"/>
    <property type="evidence" value="ECO:0007669"/>
    <property type="project" value="TreeGrafter"/>
</dbReference>
<evidence type="ECO:0000256" key="4">
    <source>
        <dbReference type="ARBA" id="ARBA00023284"/>
    </source>
</evidence>
<dbReference type="CDD" id="cd03419">
    <property type="entry name" value="GRX_GRXh_1_2_like"/>
    <property type="match status" value="1"/>
</dbReference>
<keyword evidence="3" id="KW-1015">Disulfide bond</keyword>
<sequence>MRNYVFAAVAVASLAVSAVAFAPNNMGNNFARNTNLKMSAEAEFVNTEIAANDVVVFSKSFCPFCKKTKAALDGLKIEYKAYELNQMDNGADIQAALLEISGQRTVPNVYVKGTHIGGNDDTQAAIKSGKLSELLG</sequence>
<gene>
    <name evidence="8" type="ORF">DBRI00130_LOCUS43639</name>
    <name evidence="7" type="ORF">DBRI1063_LOCUS7558</name>
</gene>
<dbReference type="Pfam" id="PF00462">
    <property type="entry name" value="Glutaredoxin"/>
    <property type="match status" value="1"/>
</dbReference>
<evidence type="ECO:0000313" key="8">
    <source>
        <dbReference type="EMBL" id="CAE4667755.1"/>
    </source>
</evidence>
<feature type="signal peptide" evidence="5">
    <location>
        <begin position="1"/>
        <end position="20"/>
    </location>
</feature>
<dbReference type="InterPro" id="IPR014025">
    <property type="entry name" value="Glutaredoxin_subgr"/>
</dbReference>
<evidence type="ECO:0000256" key="5">
    <source>
        <dbReference type="SAM" id="SignalP"/>
    </source>
</evidence>
<organism evidence="7">
    <name type="scientific">Ditylum brightwellii</name>
    <dbReference type="NCBI Taxonomy" id="49249"/>
    <lineage>
        <taxon>Eukaryota</taxon>
        <taxon>Sar</taxon>
        <taxon>Stramenopiles</taxon>
        <taxon>Ochrophyta</taxon>
        <taxon>Bacillariophyta</taxon>
        <taxon>Mediophyceae</taxon>
        <taxon>Lithodesmiophycidae</taxon>
        <taxon>Lithodesmiales</taxon>
        <taxon>Lithodesmiaceae</taxon>
        <taxon>Ditylum</taxon>
    </lineage>
</organism>
<dbReference type="PROSITE" id="PS00195">
    <property type="entry name" value="GLUTAREDOXIN_1"/>
    <property type="match status" value="1"/>
</dbReference>
<dbReference type="Gene3D" id="3.40.30.10">
    <property type="entry name" value="Glutaredoxin"/>
    <property type="match status" value="1"/>
</dbReference>
<dbReference type="SUPFAM" id="SSF52833">
    <property type="entry name" value="Thioredoxin-like"/>
    <property type="match status" value="1"/>
</dbReference>